<dbReference type="RefSeq" id="WP_342629115.1">
    <property type="nucleotide sequence ID" value="NZ_CP152276.1"/>
</dbReference>
<reference evidence="1 2" key="1">
    <citation type="submission" date="2024-04" db="EMBL/GenBank/DDBJ databases">
        <title>Complete genome sequence of Nguyenibacter vanlangesis HBCM-1154, a strain capable of nitrogen fixation, IAA production, and phosphorus solubilization isolated from sugarcane soil.</title>
        <authorList>
            <person name="MY HANH P."/>
        </authorList>
    </citation>
    <scope>NUCLEOTIDE SEQUENCE [LARGE SCALE GENOMIC DNA]</scope>
    <source>
        <strain evidence="1 2">HBCM 1154</strain>
    </source>
</reference>
<dbReference type="Pfam" id="PF11697">
    <property type="entry name" value="DUF3293"/>
    <property type="match status" value="1"/>
</dbReference>
<evidence type="ECO:0000313" key="2">
    <source>
        <dbReference type="Proteomes" id="UP001449795"/>
    </source>
</evidence>
<name>A0ABZ3D7H8_9PROT</name>
<dbReference type="InterPro" id="IPR021710">
    <property type="entry name" value="DUF3293"/>
</dbReference>
<proteinExistence type="predicted"/>
<dbReference type="EMBL" id="CP152276">
    <property type="protein sequence ID" value="XAE43747.1"/>
    <property type="molecule type" value="Genomic_DNA"/>
</dbReference>
<protein>
    <submittedName>
        <fullName evidence="1">DUF3293 domain-containing protein</fullName>
    </submittedName>
</protein>
<evidence type="ECO:0000313" key="1">
    <source>
        <dbReference type="EMBL" id="XAE43747.1"/>
    </source>
</evidence>
<dbReference type="Proteomes" id="UP001449795">
    <property type="component" value="Chromosome"/>
</dbReference>
<organism evidence="1 2">
    <name type="scientific">Nguyenibacter vanlangensis</name>
    <dbReference type="NCBI Taxonomy" id="1216886"/>
    <lineage>
        <taxon>Bacteria</taxon>
        <taxon>Pseudomonadati</taxon>
        <taxon>Pseudomonadota</taxon>
        <taxon>Alphaproteobacteria</taxon>
        <taxon>Acetobacterales</taxon>
        <taxon>Acetobacteraceae</taxon>
        <taxon>Nguyenibacter</taxon>
    </lineage>
</organism>
<sequence length="160" mass="17267">MTGIRPVDVPTARAYRRSTYHAGGMVLRVGCRPVAGQGDAQGDRRSGIRGDIVFISAANPGGRRRPDGWNERMMARLAAHLAGVPARRGEGRLGRWGEPLFAARMPLARARVLARRFRQNALLLVRDGGPARLVFLASLLEDAGRGQGNRSGLGFSLRSG</sequence>
<accession>A0ABZ3D7H8</accession>
<gene>
    <name evidence="1" type="ORF">AAC691_04715</name>
</gene>
<keyword evidence="2" id="KW-1185">Reference proteome</keyword>